<proteinExistence type="predicted"/>
<gene>
    <name evidence="2" type="ORF">EVAR_23846_1</name>
</gene>
<dbReference type="AlphaFoldDB" id="A0A4C1V5Z7"/>
<comment type="caution">
    <text evidence="2">The sequence shown here is derived from an EMBL/GenBank/DDBJ whole genome shotgun (WGS) entry which is preliminary data.</text>
</comment>
<feature type="transmembrane region" description="Helical" evidence="1">
    <location>
        <begin position="6"/>
        <end position="24"/>
    </location>
</feature>
<dbReference type="EMBL" id="BGZK01000274">
    <property type="protein sequence ID" value="GBP33444.1"/>
    <property type="molecule type" value="Genomic_DNA"/>
</dbReference>
<keyword evidence="1" id="KW-1133">Transmembrane helix</keyword>
<evidence type="ECO:0000313" key="3">
    <source>
        <dbReference type="Proteomes" id="UP000299102"/>
    </source>
</evidence>
<protein>
    <submittedName>
        <fullName evidence="2">Uncharacterized protein</fullName>
    </submittedName>
</protein>
<keyword evidence="1" id="KW-0812">Transmembrane</keyword>
<evidence type="ECO:0000256" key="1">
    <source>
        <dbReference type="SAM" id="Phobius"/>
    </source>
</evidence>
<evidence type="ECO:0000313" key="2">
    <source>
        <dbReference type="EMBL" id="GBP33444.1"/>
    </source>
</evidence>
<dbReference type="Proteomes" id="UP000299102">
    <property type="component" value="Unassembled WGS sequence"/>
</dbReference>
<accession>A0A4C1V5Z7</accession>
<reference evidence="2 3" key="1">
    <citation type="journal article" date="2019" name="Commun. Biol.">
        <title>The bagworm genome reveals a unique fibroin gene that provides high tensile strength.</title>
        <authorList>
            <person name="Kono N."/>
            <person name="Nakamura H."/>
            <person name="Ohtoshi R."/>
            <person name="Tomita M."/>
            <person name="Numata K."/>
            <person name="Arakawa K."/>
        </authorList>
    </citation>
    <scope>NUCLEOTIDE SEQUENCE [LARGE SCALE GENOMIC DNA]</scope>
</reference>
<sequence>MNIAYNHVIVTSTAGSGVFLLLLLSSDGANERKPESCHRYVEGQARQFRRTDSVMLLGFLSKIKKMKFVISRLADARPSARAGPARAPDRAARRALRRGAEPLVCHSKLRAAGDIYSLEIFNKATRRRHP</sequence>
<keyword evidence="1" id="KW-0472">Membrane</keyword>
<organism evidence="2 3">
    <name type="scientific">Eumeta variegata</name>
    <name type="common">Bagworm moth</name>
    <name type="synonym">Eumeta japonica</name>
    <dbReference type="NCBI Taxonomy" id="151549"/>
    <lineage>
        <taxon>Eukaryota</taxon>
        <taxon>Metazoa</taxon>
        <taxon>Ecdysozoa</taxon>
        <taxon>Arthropoda</taxon>
        <taxon>Hexapoda</taxon>
        <taxon>Insecta</taxon>
        <taxon>Pterygota</taxon>
        <taxon>Neoptera</taxon>
        <taxon>Endopterygota</taxon>
        <taxon>Lepidoptera</taxon>
        <taxon>Glossata</taxon>
        <taxon>Ditrysia</taxon>
        <taxon>Tineoidea</taxon>
        <taxon>Psychidae</taxon>
        <taxon>Oiketicinae</taxon>
        <taxon>Eumeta</taxon>
    </lineage>
</organism>
<name>A0A4C1V5Z7_EUMVA</name>
<keyword evidence="3" id="KW-1185">Reference proteome</keyword>